<protein>
    <submittedName>
        <fullName evidence="1">Uncharacterized protein</fullName>
    </submittedName>
</protein>
<dbReference type="AlphaFoldDB" id="A0A4V3JJY2"/>
<dbReference type="OrthoDB" id="339557at2"/>
<organism evidence="1 2">
    <name type="scientific">Leptospira noumeaensis</name>
    <dbReference type="NCBI Taxonomy" id="2484964"/>
    <lineage>
        <taxon>Bacteria</taxon>
        <taxon>Pseudomonadati</taxon>
        <taxon>Spirochaetota</taxon>
        <taxon>Spirochaetia</taxon>
        <taxon>Leptospirales</taxon>
        <taxon>Leptospiraceae</taxon>
        <taxon>Leptospira</taxon>
    </lineage>
</organism>
<keyword evidence="2" id="KW-1185">Reference proteome</keyword>
<proteinExistence type="predicted"/>
<gene>
    <name evidence="1" type="ORF">EHQ24_14280</name>
</gene>
<reference evidence="1" key="1">
    <citation type="journal article" date="2019" name="PLoS Negl. Trop. Dis.">
        <title>Revisiting the worldwide diversity of Leptospira species in the environment.</title>
        <authorList>
            <person name="Vincent A.T."/>
            <person name="Schiettekatte O."/>
            <person name="Bourhy P."/>
            <person name="Veyrier F.J."/>
            <person name="Picardeau M."/>
        </authorList>
    </citation>
    <scope>NUCLEOTIDE SEQUENCE [LARGE SCALE GENOMIC DNA]</scope>
    <source>
        <strain evidence="1">201800287</strain>
    </source>
</reference>
<sequence length="157" mass="16757">MLKISIIVSFLLSVFFLNCQKEKNDNSAGLVLLLAGSQGGLTCNYQSSPGIDALTLPLTTASRVLTVISKKMNDNGYGGGIVKGSQLVANDKIVFSDYGDDGIAIYKQNECPISGGQNLANTITDITQSGSTYTIITPGNYFFYVFGQSINPKVIIQ</sequence>
<dbReference type="Proteomes" id="UP000298009">
    <property type="component" value="Unassembled WGS sequence"/>
</dbReference>
<accession>A0A4V3JJY2</accession>
<evidence type="ECO:0000313" key="1">
    <source>
        <dbReference type="EMBL" id="TGK82414.1"/>
    </source>
</evidence>
<dbReference type="EMBL" id="RQFK01000026">
    <property type="protein sequence ID" value="TGK82414.1"/>
    <property type="molecule type" value="Genomic_DNA"/>
</dbReference>
<name>A0A4V3JJY2_9LEPT</name>
<evidence type="ECO:0000313" key="2">
    <source>
        <dbReference type="Proteomes" id="UP000298009"/>
    </source>
</evidence>
<comment type="caution">
    <text evidence="1">The sequence shown here is derived from an EMBL/GenBank/DDBJ whole genome shotgun (WGS) entry which is preliminary data.</text>
</comment>
<dbReference type="RefSeq" id="WP_135602237.1">
    <property type="nucleotide sequence ID" value="NZ_RQFK01000026.1"/>
</dbReference>